<feature type="compositionally biased region" description="Low complexity" evidence="2">
    <location>
        <begin position="13"/>
        <end position="35"/>
    </location>
</feature>
<feature type="compositionally biased region" description="Pro residues" evidence="2">
    <location>
        <begin position="2458"/>
        <end position="2470"/>
    </location>
</feature>
<feature type="coiled-coil region" evidence="1">
    <location>
        <begin position="1321"/>
        <end position="1365"/>
    </location>
</feature>
<feature type="domain" description="CAP-Gly" evidence="3">
    <location>
        <begin position="2291"/>
        <end position="2333"/>
    </location>
</feature>
<feature type="compositionally biased region" description="Basic and acidic residues" evidence="2">
    <location>
        <begin position="1924"/>
        <end position="1938"/>
    </location>
</feature>
<feature type="compositionally biased region" description="Polar residues" evidence="2">
    <location>
        <begin position="951"/>
        <end position="967"/>
    </location>
</feature>
<dbReference type="GO" id="GO:0005813">
    <property type="term" value="C:centrosome"/>
    <property type="evidence" value="ECO:0007669"/>
    <property type="project" value="InterPro"/>
</dbReference>
<feature type="region of interest" description="Disordered" evidence="2">
    <location>
        <begin position="662"/>
        <end position="683"/>
    </location>
</feature>
<feature type="region of interest" description="Disordered" evidence="2">
    <location>
        <begin position="1"/>
        <end position="456"/>
    </location>
</feature>
<dbReference type="GO" id="GO:0034453">
    <property type="term" value="P:microtubule anchoring"/>
    <property type="evidence" value="ECO:0007669"/>
    <property type="project" value="InterPro"/>
</dbReference>
<feature type="compositionally biased region" description="Basic and acidic residues" evidence="2">
    <location>
        <begin position="1403"/>
        <end position="1420"/>
    </location>
</feature>
<feature type="compositionally biased region" description="Acidic residues" evidence="2">
    <location>
        <begin position="1393"/>
        <end position="1402"/>
    </location>
</feature>
<dbReference type="Pfam" id="PF01302">
    <property type="entry name" value="CAP_GLY"/>
    <property type="match status" value="1"/>
</dbReference>
<feature type="region of interest" description="Disordered" evidence="2">
    <location>
        <begin position="837"/>
        <end position="1008"/>
    </location>
</feature>
<feature type="compositionally biased region" description="Polar residues" evidence="2">
    <location>
        <begin position="1224"/>
        <end position="1234"/>
    </location>
</feature>
<organism evidence="4 5">
    <name type="scientific">Plakobranchus ocellatus</name>
    <dbReference type="NCBI Taxonomy" id="259542"/>
    <lineage>
        <taxon>Eukaryota</taxon>
        <taxon>Metazoa</taxon>
        <taxon>Spiralia</taxon>
        <taxon>Lophotrochozoa</taxon>
        <taxon>Mollusca</taxon>
        <taxon>Gastropoda</taxon>
        <taxon>Heterobranchia</taxon>
        <taxon>Euthyneura</taxon>
        <taxon>Panpulmonata</taxon>
        <taxon>Sacoglossa</taxon>
        <taxon>Placobranchoidea</taxon>
        <taxon>Plakobranchidae</taxon>
        <taxon>Plakobranchus</taxon>
    </lineage>
</organism>
<dbReference type="Proteomes" id="UP000735302">
    <property type="component" value="Unassembled WGS sequence"/>
</dbReference>
<feature type="compositionally biased region" description="Basic and acidic residues" evidence="2">
    <location>
        <begin position="1213"/>
        <end position="1223"/>
    </location>
</feature>
<feature type="compositionally biased region" description="Low complexity" evidence="2">
    <location>
        <begin position="939"/>
        <end position="950"/>
    </location>
</feature>
<feature type="compositionally biased region" description="Low complexity" evidence="2">
    <location>
        <begin position="1822"/>
        <end position="1839"/>
    </location>
</feature>
<feature type="compositionally biased region" description="Low complexity" evidence="2">
    <location>
        <begin position="1148"/>
        <end position="1170"/>
    </location>
</feature>
<feature type="compositionally biased region" description="Pro residues" evidence="2">
    <location>
        <begin position="36"/>
        <end position="45"/>
    </location>
</feature>
<feature type="region of interest" description="Disordered" evidence="2">
    <location>
        <begin position="2335"/>
        <end position="2427"/>
    </location>
</feature>
<feature type="region of interest" description="Disordered" evidence="2">
    <location>
        <begin position="705"/>
        <end position="729"/>
    </location>
</feature>
<feature type="region of interest" description="Disordered" evidence="2">
    <location>
        <begin position="485"/>
        <end position="525"/>
    </location>
</feature>
<feature type="compositionally biased region" description="Low complexity" evidence="2">
    <location>
        <begin position="485"/>
        <end position="504"/>
    </location>
</feature>
<dbReference type="PANTHER" id="PTHR13958">
    <property type="entry name" value="CENTROSOME-ASSOCIATED PROTEIN 350"/>
    <property type="match status" value="1"/>
</dbReference>
<feature type="compositionally biased region" description="Polar residues" evidence="2">
    <location>
        <begin position="1713"/>
        <end position="1730"/>
    </location>
</feature>
<evidence type="ECO:0000259" key="3">
    <source>
        <dbReference type="PROSITE" id="PS50245"/>
    </source>
</evidence>
<evidence type="ECO:0000256" key="1">
    <source>
        <dbReference type="SAM" id="Coils"/>
    </source>
</evidence>
<feature type="compositionally biased region" description="Basic and acidic residues" evidence="2">
    <location>
        <begin position="1662"/>
        <end position="1672"/>
    </location>
</feature>
<feature type="compositionally biased region" description="Low complexity" evidence="2">
    <location>
        <begin position="1614"/>
        <end position="1631"/>
    </location>
</feature>
<feature type="compositionally biased region" description="Basic and acidic residues" evidence="2">
    <location>
        <begin position="1490"/>
        <end position="1503"/>
    </location>
</feature>
<dbReference type="InterPro" id="IPR028750">
    <property type="entry name" value="CEP350/CC187"/>
</dbReference>
<dbReference type="EMBL" id="BLXT01000383">
    <property type="protein sequence ID" value="GFN76393.1"/>
    <property type="molecule type" value="Genomic_DNA"/>
</dbReference>
<dbReference type="GO" id="GO:0008017">
    <property type="term" value="F:microtubule binding"/>
    <property type="evidence" value="ECO:0007669"/>
    <property type="project" value="InterPro"/>
</dbReference>
<feature type="compositionally biased region" description="Acidic residues" evidence="2">
    <location>
        <begin position="2128"/>
        <end position="2144"/>
    </location>
</feature>
<dbReference type="PROSITE" id="PS50096">
    <property type="entry name" value="IQ"/>
    <property type="match status" value="1"/>
</dbReference>
<keyword evidence="5" id="KW-1185">Reference proteome</keyword>
<protein>
    <submittedName>
        <fullName evidence="4">Centrosome-associated protein 350</fullName>
    </submittedName>
</protein>
<feature type="region of interest" description="Disordered" evidence="2">
    <location>
        <begin position="1069"/>
        <end position="1234"/>
    </location>
</feature>
<feature type="region of interest" description="Disordered" evidence="2">
    <location>
        <begin position="2546"/>
        <end position="2624"/>
    </location>
</feature>
<feature type="compositionally biased region" description="Basic and acidic residues" evidence="2">
    <location>
        <begin position="1906"/>
        <end position="1917"/>
    </location>
</feature>
<evidence type="ECO:0000256" key="2">
    <source>
        <dbReference type="SAM" id="MobiDB-lite"/>
    </source>
</evidence>
<feature type="compositionally biased region" description="Low complexity" evidence="2">
    <location>
        <begin position="2106"/>
        <end position="2127"/>
    </location>
</feature>
<dbReference type="Gene3D" id="2.30.30.190">
    <property type="entry name" value="CAP Gly-rich-like domain"/>
    <property type="match status" value="1"/>
</dbReference>
<feature type="compositionally biased region" description="Basic and acidic residues" evidence="2">
    <location>
        <begin position="2554"/>
        <end position="2568"/>
    </location>
</feature>
<comment type="caution">
    <text evidence="4">The sequence shown here is derived from an EMBL/GenBank/DDBJ whole genome shotgun (WGS) entry which is preliminary data.</text>
</comment>
<feature type="compositionally biased region" description="Polar residues" evidence="2">
    <location>
        <begin position="994"/>
        <end position="1008"/>
    </location>
</feature>
<gene>
    <name evidence="4" type="ORF">PoB_000289900</name>
</gene>
<feature type="compositionally biased region" description="Basic and acidic residues" evidence="2">
    <location>
        <begin position="1881"/>
        <end position="1895"/>
    </location>
</feature>
<feature type="compositionally biased region" description="Basic and acidic residues" evidence="2">
    <location>
        <begin position="355"/>
        <end position="376"/>
    </location>
</feature>
<feature type="compositionally biased region" description="Low complexity" evidence="2">
    <location>
        <begin position="1505"/>
        <end position="1542"/>
    </location>
</feature>
<feature type="compositionally biased region" description="Basic and acidic residues" evidence="2">
    <location>
        <begin position="237"/>
        <end position="247"/>
    </location>
</feature>
<feature type="compositionally biased region" description="Acidic residues" evidence="2">
    <location>
        <begin position="377"/>
        <end position="396"/>
    </location>
</feature>
<feature type="compositionally biased region" description="Basic and acidic residues" evidence="2">
    <location>
        <begin position="2588"/>
        <end position="2599"/>
    </location>
</feature>
<sequence length="2888" mass="312208">MLKLRERLKQQRALASSSSASGSNDTSLADTSSSLAPPPALPPRQPLTGDSAPSRPRKIAAAHPSPGYRGFSTEPSEQHHSGGPSRPNTKVFGGVKKKTAVPSNKRQPQLQTKKQGGEGVLVGSSRPTHSPVEQRPKRARLIASSSDKKSAKTGAKNIITTSSWRAGQDLIMKELGMPPTLGKAKAKSSPQGQGEGHDRGSLPDGAEAAGGDTPGSRAGTASIEDPLVNEVVAKSRTLSEDTRHMLQELHLGNAKDNLPKEKTPHRPPKRKAPKAAAVNTPDPERQHQPSEKTRHYDADSIRKFMAKQKAERLKRQHEEKVASQKASEKRQQMMEKLAETQKAKAAASSAARTLQEGEKKKGRDGKGVNKGNKENSDAAEDHDDDSTLTGESDEETTPQATPRGERESEAKRRRRPKDHEEMEFESSSQNPLNATVTMTPNAGATEGEASTHPLGSTTIEFKGQKLNLDLDNVFNRFSKVVNQRAGSMPGSSAAAPGGTATADSNLHVNPAAPSPHVGAPVGAPPFELGTSNAVSRTNEERKQAIKATALTLQSRLAEERRKLEELKFGTEPSHPHSTMAEFIPRYDRIAGSGDSFSVFTSQLPGSQVGLQPRSNREREEEAAARIQAAYRGHTVRGALNWGLPSGDTLGQRLRTPAKEKRLALSKEDEGGGGDASELTETSSFSEITNTDASENASPAHVAGNRRFHQRHRRQGEGSGATGSGPLRPSYQQAHSELIMPEPRADPQSVMSIFSRQSKYLAAGSVRAELPPTTTSSTATPAQPAIKAPAADTVNLANLDFTNLKQPVLTQSEHVVYGQTPSGQPLVATAHYTRLEATVSSRQDNEENQDISSSASESAAPARFAAGASAASRHSAGNSRPGAAASLRSNEATGKLDKMNRQSSHKSGKSDAYTMSFESDEDEEASATLGSGSHNKHSQSAAAGKKSAASGYNRQVSDAGQETDVSQMSEDEPRVMRSKLEGAPSPRHQHGAAAQTRTPSDAAAQQQGRLSPNSLANKLSAGLHHLESMEESLRQVVGMERVRAVALAQQETVSLAQVLKNKQRRRAAALLKKEDNLRPESRATTTSISVSRSPGRVGSAREDLSQSPGNRRIKRSSATASLASVTRVSSSSRTASVRTAADSSRADSSDSSIRSVSDADAADSRAGASASIPEEISGAARGKHDDDDDEPSYSMSFDESVTDEESFRQVLPSESHRKEARQQEMSHASQGHDVSSSHLTAYGDLSSLFVGEDSFSKFAAEMVRQVMREEEYRAQHQAALLNLREKALREKAKAELAWLQQLKKKPLDKRADDVFPNIDKREKRIRKNLQEQQAEIRRLQEANKMASQERQKLLQQHEEIARIKENTTATLNKLNAESPMKGRLARPSEVHTEDEVEEGSDAAEDLKDSKSDSEMHRDVSPSKKAKGDKKSMEKQQKLRLDHKYMTAREQKLYERKKQAEELLEWKKRLDAEEAKIYQLERQAMTAWGQSGRERRGDKDKEKNRKAGAAAASKPASSMARRGTPVAATAAATAATADDVSTAAISEHLASSAHDETMQKELVKGETAVRKGGRVSGSPAAAKTRSQTVQGSISEVISTQLSMSQSDTENNKSRSKTSAITSATGATAAASGGDARKAKPRTQTATTASGSESSIPEEVPSASSEEKKKAHDSSDDTLINSSANDDYADTFEHDATPVSLANQRKKSPVGKLLPQGNSPLPTPWSRSKTGSESESEDSISHTETMSDASDYEVRIRQLSDELRRRRKEVEILKKERSRRKKEKFKAQEVALKKQLDAYNMYIQQLKEEKDDLEHEPPLKSVVRPQIKQPGAGAAGKGTPPALSVRPASGSGSAVRHGDEAASNSSSFEDMKDGTDSNQTSPSVDRKDVKLSPVDEKAKKKATVSLMDRISEGSESDKSAPSRKAKAIVEKKPREERDASDRSSSSMQEVIEEASQLDSAVSSEKTSSAAMKIRTSAHAGRSTIENSVDGPMKSLKDEDASYSMDFSDGGSTLAQSHGRVPLGGQAQGLVGKEAGASEISEHIVTEEASSVASAAKSPASISAQLRFDFKAGSKGADGPVSAAESLPPSTGIQESDSETESRVNSYHTSAKSEGSSRPSSERSVGSLSYSAEDDEEDNENEQDEQQDEASSASDKTPVKAASPEKSLPPVPGAKAASATVSFSKPTEEDISEHISASLPSISDRQGGGSHSNSLPKDSQDILDNLLGYQEGEKREEEEEDDRTPVPTPREMLPLDEDEEENLSLLMTDPLADFTLGDRVLVWDGQRAGTLRYKGKVDFSPGIWAGVELDKPEGDHDGMQEGTRYFSCAPGHGVIVQGSDIISADRDKENGQVPRERLVSEEGRSPDESLTTEDSKVEEGVDNDRTVLPARDESILHSTPLASPLKRGGDKPTATPVKPAGEKHSSSLLADTISEQLEASLVQESLDAVVGRLSAHSSPSKRTPPLPSTPPPTHARPQESANGSELWDSFELPEDPSTLTPSNLTKKPNNSSDSPSPSSKQRTERTTDGVMRSLLDEAISDMVTIRKRKAQTLASSPEHARLNGDLNHKDKQALLGNKLGTDNDIDDDDDFYKESEDKARDNDSGLSLDPVHRPASPVPGEAPTEQDRQELNDELAGLFGEYIDDDLGFEQQTETGSKLAAEQQALERSTLSVPEDITPVVPHSKDEITPIVSRAVDIFWTSRRYGESLEQVEPPADFLSDWDGDDITEGRATDHLTTESRRSWKHMLFDLTGEIIRDIYQDEDKPEPPVWQKAQHRSHKFFKGSSPPTTLDSLRPLVQRAVSGLLDLDEGAGGRQGSTAALVNKWNIRKKKDAVDAVLVSELAREEKGWVNYDEDELNLKMALADSLFDTLLSDTVATLNNIYQRRNPSQV</sequence>
<feature type="compositionally biased region" description="Basic and acidic residues" evidence="2">
    <location>
        <begin position="1551"/>
        <end position="1567"/>
    </location>
</feature>
<dbReference type="PANTHER" id="PTHR13958:SF3">
    <property type="entry name" value="CAP-GLY DOMAIN-CONTAINING PROTEIN-RELATED"/>
    <property type="match status" value="1"/>
</dbReference>
<accession>A0AAV3Y0C7</accession>
<feature type="compositionally biased region" description="Polar residues" evidence="2">
    <location>
        <begin position="101"/>
        <end position="114"/>
    </location>
</feature>
<evidence type="ECO:0000313" key="4">
    <source>
        <dbReference type="EMBL" id="GFN76393.1"/>
    </source>
</evidence>
<feature type="compositionally biased region" description="Basic and acidic residues" evidence="2">
    <location>
        <begin position="1427"/>
        <end position="1446"/>
    </location>
</feature>
<evidence type="ECO:0000313" key="5">
    <source>
        <dbReference type="Proteomes" id="UP000735302"/>
    </source>
</evidence>
<feature type="compositionally biased region" description="Polar residues" evidence="2">
    <location>
        <begin position="1639"/>
        <end position="1652"/>
    </location>
</feature>
<feature type="compositionally biased region" description="Low complexity" evidence="2">
    <location>
        <begin position="2502"/>
        <end position="2516"/>
    </location>
</feature>
<feature type="compositionally biased region" description="Polar residues" evidence="2">
    <location>
        <begin position="1953"/>
        <end position="1966"/>
    </location>
</feature>
<feature type="compositionally biased region" description="Polar residues" evidence="2">
    <location>
        <begin position="425"/>
        <end position="442"/>
    </location>
</feature>
<dbReference type="InterPro" id="IPR036859">
    <property type="entry name" value="CAP-Gly_dom_sf"/>
</dbReference>
<feature type="compositionally biased region" description="Polar residues" evidence="2">
    <location>
        <begin position="1582"/>
        <end position="1606"/>
    </location>
</feature>
<feature type="region of interest" description="Disordered" evidence="2">
    <location>
        <begin position="1479"/>
        <end position="1784"/>
    </location>
</feature>
<feature type="compositionally biased region" description="Low complexity" evidence="2">
    <location>
        <begin position="851"/>
        <end position="879"/>
    </location>
</feature>
<feature type="compositionally biased region" description="Polar residues" evidence="2">
    <location>
        <begin position="1081"/>
        <end position="1091"/>
    </location>
</feature>
<feature type="compositionally biased region" description="Basic and acidic residues" evidence="2">
    <location>
        <begin position="2339"/>
        <end position="2391"/>
    </location>
</feature>
<dbReference type="SMART" id="SM01052">
    <property type="entry name" value="CAP_GLY"/>
    <property type="match status" value="1"/>
</dbReference>
<name>A0AAV3Y0C7_9GAST</name>
<feature type="compositionally biased region" description="Basic and acidic residues" evidence="2">
    <location>
        <begin position="1070"/>
        <end position="1080"/>
    </location>
</feature>
<dbReference type="InterPro" id="IPR000938">
    <property type="entry name" value="CAP-Gly_domain"/>
</dbReference>
<feature type="compositionally biased region" description="Basic and acidic residues" evidence="2">
    <location>
        <begin position="282"/>
        <end position="342"/>
    </location>
</feature>
<feature type="region of interest" description="Disordered" evidence="2">
    <location>
        <begin position="2448"/>
        <end position="2531"/>
    </location>
</feature>
<feature type="compositionally biased region" description="Basic and acidic residues" evidence="2">
    <location>
        <begin position="970"/>
        <end position="979"/>
    </location>
</feature>
<proteinExistence type="predicted"/>
<feature type="region of interest" description="Disordered" evidence="2">
    <location>
        <begin position="1805"/>
        <end position="2023"/>
    </location>
</feature>
<feature type="compositionally biased region" description="Basic and acidic residues" evidence="2">
    <location>
        <begin position="1749"/>
        <end position="1772"/>
    </location>
</feature>
<dbReference type="SUPFAM" id="SSF74924">
    <property type="entry name" value="Cap-Gly domain"/>
    <property type="match status" value="1"/>
</dbReference>
<dbReference type="PROSITE" id="PS50245">
    <property type="entry name" value="CAP_GLY_2"/>
    <property type="match status" value="1"/>
</dbReference>
<reference evidence="4 5" key="1">
    <citation type="journal article" date="2021" name="Elife">
        <title>Chloroplast acquisition without the gene transfer in kleptoplastic sea slugs, Plakobranchus ocellatus.</title>
        <authorList>
            <person name="Maeda T."/>
            <person name="Takahashi S."/>
            <person name="Yoshida T."/>
            <person name="Shimamura S."/>
            <person name="Takaki Y."/>
            <person name="Nagai Y."/>
            <person name="Toyoda A."/>
            <person name="Suzuki Y."/>
            <person name="Arimoto A."/>
            <person name="Ishii H."/>
            <person name="Satoh N."/>
            <person name="Nishiyama T."/>
            <person name="Hasebe M."/>
            <person name="Maruyama T."/>
            <person name="Minagawa J."/>
            <person name="Obokata J."/>
            <person name="Shigenobu S."/>
        </authorList>
    </citation>
    <scope>NUCLEOTIDE SEQUENCE [LARGE SCALE GENOMIC DNA]</scope>
</reference>
<feature type="region of interest" description="Disordered" evidence="2">
    <location>
        <begin position="2068"/>
        <end position="2251"/>
    </location>
</feature>
<feature type="compositionally biased region" description="Low complexity" evidence="2">
    <location>
        <begin position="1115"/>
        <end position="1142"/>
    </location>
</feature>
<keyword evidence="1" id="KW-0175">Coiled coil</keyword>
<feature type="compositionally biased region" description="Basic and acidic residues" evidence="2">
    <location>
        <begin position="1805"/>
        <end position="1815"/>
    </location>
</feature>
<feature type="region of interest" description="Disordered" evidence="2">
    <location>
        <begin position="1369"/>
        <end position="1446"/>
    </location>
</feature>